<name>A0A5J4NZD0_9TREM</name>
<feature type="compositionally biased region" description="Acidic residues" evidence="3">
    <location>
        <begin position="820"/>
        <end position="842"/>
    </location>
</feature>
<accession>A0A5J4NZD0</accession>
<dbReference type="PANTHER" id="PTHR12634:SF8">
    <property type="entry name" value="FIERY MOUNTAIN, ISOFORM D"/>
    <property type="match status" value="1"/>
</dbReference>
<feature type="region of interest" description="Disordered" evidence="3">
    <location>
        <begin position="1"/>
        <end position="33"/>
    </location>
</feature>
<feature type="compositionally biased region" description="Acidic residues" evidence="3">
    <location>
        <begin position="782"/>
        <end position="791"/>
    </location>
</feature>
<feature type="compositionally biased region" description="Low complexity" evidence="3">
    <location>
        <begin position="1"/>
        <end position="17"/>
    </location>
</feature>
<dbReference type="InterPro" id="IPR007587">
    <property type="entry name" value="SAPS"/>
</dbReference>
<comment type="caution">
    <text evidence="4">The sequence shown here is derived from an EMBL/GenBank/DDBJ whole genome shotgun (WGS) entry which is preliminary data.</text>
</comment>
<evidence type="ECO:0000313" key="4">
    <source>
        <dbReference type="EMBL" id="KAA3680919.1"/>
    </source>
</evidence>
<evidence type="ECO:0008006" key="6">
    <source>
        <dbReference type="Google" id="ProtNLM"/>
    </source>
</evidence>
<dbReference type="PANTHER" id="PTHR12634">
    <property type="entry name" value="SIT4 YEAST -ASSOCIATING PROTEIN-RELATED"/>
    <property type="match status" value="1"/>
</dbReference>
<feature type="compositionally biased region" description="Low complexity" evidence="3">
    <location>
        <begin position="945"/>
        <end position="955"/>
    </location>
</feature>
<feature type="compositionally biased region" description="Polar residues" evidence="3">
    <location>
        <begin position="535"/>
        <end position="546"/>
    </location>
</feature>
<gene>
    <name evidence="4" type="ORF">DEA37_0014583</name>
</gene>
<feature type="region of interest" description="Disordered" evidence="3">
    <location>
        <begin position="941"/>
        <end position="967"/>
    </location>
</feature>
<dbReference type="InterPro" id="IPR016024">
    <property type="entry name" value="ARM-type_fold"/>
</dbReference>
<dbReference type="GO" id="GO:0019888">
    <property type="term" value="F:protein phosphatase regulator activity"/>
    <property type="evidence" value="ECO:0007669"/>
    <property type="project" value="TreeGrafter"/>
</dbReference>
<feature type="region of interest" description="Disordered" evidence="3">
    <location>
        <begin position="763"/>
        <end position="918"/>
    </location>
</feature>
<dbReference type="EMBL" id="QNGE01000322">
    <property type="protein sequence ID" value="KAA3680919.1"/>
    <property type="molecule type" value="Genomic_DNA"/>
</dbReference>
<evidence type="ECO:0000313" key="5">
    <source>
        <dbReference type="Proteomes" id="UP000324629"/>
    </source>
</evidence>
<dbReference type="GO" id="GO:0019903">
    <property type="term" value="F:protein phosphatase binding"/>
    <property type="evidence" value="ECO:0007669"/>
    <property type="project" value="InterPro"/>
</dbReference>
<feature type="compositionally biased region" description="Basic and acidic residues" evidence="3">
    <location>
        <begin position="18"/>
        <end position="27"/>
    </location>
</feature>
<evidence type="ECO:0000256" key="1">
    <source>
        <dbReference type="ARBA" id="ARBA00006180"/>
    </source>
</evidence>
<feature type="compositionally biased region" description="Basic and acidic residues" evidence="3">
    <location>
        <begin position="810"/>
        <end position="819"/>
    </location>
</feature>
<feature type="compositionally biased region" description="Low complexity" evidence="3">
    <location>
        <begin position="514"/>
        <end position="525"/>
    </location>
</feature>
<proteinExistence type="inferred from homology"/>
<sequence>MVIDAPSSSPVSYSYGGDEARQSKSDSDMSLSPPVATEAKFKANIMEKNVISQPDTRSSVLDESSTVQPRPRLDRLLAAIKSSLNPLSASFLSRVLVHLAVHRGQVVIPYMRSYPDFLEHLLSHFDLAAIPDLLIQLAQQERGLQHSVFEVIPYMRSYPDFLEHLLSHFDLAAIPDLLIQLAQQERGLQHSVFEWFIESRLIPHLIQEFAPTKSWEIHQSVAHCLIQLITILRSYLSNNAPPCGPDSDSSAVFDSGLPATSPYAMLVSEDERAYVVAARLLDILESEETVNAILDRLTNNDTVTTSIAVNCIEVLIALMDKRRPETSFPVPNGDGCGGIGGSGMELEPYLGGNLFGGGFFSSGHNEPLSGSGPNRLGTKSDLADKARIARACTNLANAVRPRLGQLHTLLQTYHPQTCNQMPTTVGLLDPPLGRFRLALAQFFALLVSLPTETGLAEGLVKVGVASTLLELFERYAYNTLLHQAVINFLFGVFTHVRVIDTSQANRKDQKGIASDTSIPTSTPTDENPSDLKANPITSNSRSSLATKETRMDVDADVTSSAQLKFSEKPTATFLDDAFATIMKDNGLIDWCLRLSPLSADLPPKNNAAPVNASKPCPKPGYAGHLWQLANFIEEARKGSRSDFVAHVFQELNPTTLTSWDAFVTGDLSTINAQQVPDDLSDVKPSQGSNLVSLLAPNDVVGNLLSQSGGLFNVGSGLMNSGKFSLFLAPLVFGSQSGSKQNSNSDSARLDLPGILDDADFGQTNLSTIESNPDEPRSTNMWIDDETSDGCEENARLSDSKFSPFDDETNSDFHRARVEDLSSDESEPGEDEDADDEDDEEEDLKSPAVIKQQRSAITPPAPVIKLSQPLPTESSSNSVLDATSDSSTPWGSAANLEPAQPATDSGGWAKFDDQPIMDPNHAKESLISLSNDASSVCQTVNGFNGSTSASTTSSPSGLDPAGINQSGPPKKYIVFTYTSLYIVF</sequence>
<reference evidence="4 5" key="1">
    <citation type="journal article" date="2019" name="Gigascience">
        <title>Whole-genome sequence of the oriental lung fluke Paragonimus westermani.</title>
        <authorList>
            <person name="Oey H."/>
            <person name="Zakrzewski M."/>
            <person name="Narain K."/>
            <person name="Devi K.R."/>
            <person name="Agatsuma T."/>
            <person name="Nawaratna S."/>
            <person name="Gobert G.N."/>
            <person name="Jones M.K."/>
            <person name="Ragan M.A."/>
            <person name="McManus D.P."/>
            <person name="Krause L."/>
        </authorList>
    </citation>
    <scope>NUCLEOTIDE SEQUENCE [LARGE SCALE GENOMIC DNA]</scope>
    <source>
        <strain evidence="4 5">IND2009</strain>
    </source>
</reference>
<feature type="region of interest" description="Disordered" evidence="3">
    <location>
        <begin position="509"/>
        <end position="551"/>
    </location>
</feature>
<evidence type="ECO:0000256" key="3">
    <source>
        <dbReference type="SAM" id="MobiDB-lite"/>
    </source>
</evidence>
<keyword evidence="5" id="KW-1185">Reference proteome</keyword>
<protein>
    <recommendedName>
        <fullName evidence="6">Serine/threonine-protein phosphatase 6 regulatory subunit 1</fullName>
    </recommendedName>
</protein>
<keyword evidence="2" id="KW-0131">Cell cycle</keyword>
<feature type="compositionally biased region" description="Polar residues" evidence="3">
    <location>
        <begin position="868"/>
        <end position="889"/>
    </location>
</feature>
<evidence type="ECO:0000256" key="2">
    <source>
        <dbReference type="ARBA" id="ARBA00023306"/>
    </source>
</evidence>
<dbReference type="Pfam" id="PF04499">
    <property type="entry name" value="SAPS"/>
    <property type="match status" value="1"/>
</dbReference>
<feature type="region of interest" description="Disordered" evidence="3">
    <location>
        <begin position="736"/>
        <end position="755"/>
    </location>
</feature>
<organism evidence="4 5">
    <name type="scientific">Paragonimus westermani</name>
    <dbReference type="NCBI Taxonomy" id="34504"/>
    <lineage>
        <taxon>Eukaryota</taxon>
        <taxon>Metazoa</taxon>
        <taxon>Spiralia</taxon>
        <taxon>Lophotrochozoa</taxon>
        <taxon>Platyhelminthes</taxon>
        <taxon>Trematoda</taxon>
        <taxon>Digenea</taxon>
        <taxon>Plagiorchiida</taxon>
        <taxon>Troglotremata</taxon>
        <taxon>Troglotrematidae</taxon>
        <taxon>Paragonimus</taxon>
    </lineage>
</organism>
<dbReference type="AlphaFoldDB" id="A0A5J4NZD0"/>
<feature type="compositionally biased region" description="Low complexity" evidence="3">
    <location>
        <begin position="736"/>
        <end position="746"/>
    </location>
</feature>
<comment type="similarity">
    <text evidence="1">Belongs to the SAPS family.</text>
</comment>
<dbReference type="SUPFAM" id="SSF48371">
    <property type="entry name" value="ARM repeat"/>
    <property type="match status" value="1"/>
</dbReference>
<dbReference type="Proteomes" id="UP000324629">
    <property type="component" value="Unassembled WGS sequence"/>
</dbReference>